<keyword evidence="3" id="KW-0067">ATP-binding</keyword>
<dbReference type="InterPro" id="IPR000115">
    <property type="entry name" value="PRibGlycinamide_synth"/>
</dbReference>
<evidence type="ECO:0000313" key="5">
    <source>
        <dbReference type="EMBL" id="KDE73412.1"/>
    </source>
</evidence>
<evidence type="ECO:0000256" key="1">
    <source>
        <dbReference type="ARBA" id="ARBA00022598"/>
    </source>
</evidence>
<feature type="domain" description="Phosphoribosylglycinamide synthetase ATP-grasp (A)" evidence="4">
    <location>
        <begin position="23"/>
        <end position="56"/>
    </location>
</feature>
<evidence type="ECO:0000256" key="3">
    <source>
        <dbReference type="ARBA" id="ARBA00022840"/>
    </source>
</evidence>
<evidence type="ECO:0000256" key="2">
    <source>
        <dbReference type="ARBA" id="ARBA00022741"/>
    </source>
</evidence>
<sequence length="61" mass="7125">MDKFKENNLAILGSNQEAAMLKGSKAFAKNFMKKYEVKTAKYKVFQDTKVALQYLRYRTIL</sequence>
<dbReference type="GO" id="GO:0009113">
    <property type="term" value="P:purine nucleobase biosynthetic process"/>
    <property type="evidence" value="ECO:0007669"/>
    <property type="project" value="InterPro"/>
</dbReference>
<dbReference type="InterPro" id="IPR020561">
    <property type="entry name" value="PRibGlycinamid_synth_ATP-grasp"/>
</dbReference>
<protein>
    <recommendedName>
        <fullName evidence="4">Phosphoribosylglycinamide synthetase ATP-grasp (A) domain-containing protein</fullName>
    </recommendedName>
</protein>
<keyword evidence="2" id="KW-0547">Nucleotide-binding</keyword>
<dbReference type="Proteomes" id="UP000027058">
    <property type="component" value="Unassembled WGS sequence"/>
</dbReference>
<dbReference type="GO" id="GO:0004637">
    <property type="term" value="F:phosphoribosylamine-glycine ligase activity"/>
    <property type="evidence" value="ECO:0007669"/>
    <property type="project" value="InterPro"/>
</dbReference>
<organism evidence="5 6">
    <name type="scientific">Fusobacterium necrophorum DJ-2</name>
    <dbReference type="NCBI Taxonomy" id="1441737"/>
    <lineage>
        <taxon>Bacteria</taxon>
        <taxon>Fusobacteriati</taxon>
        <taxon>Fusobacteriota</taxon>
        <taxon>Fusobacteriia</taxon>
        <taxon>Fusobacteriales</taxon>
        <taxon>Fusobacteriaceae</taxon>
        <taxon>Fusobacterium</taxon>
    </lineage>
</organism>
<gene>
    <name evidence="5" type="ORF">FUSO8_01350</name>
</gene>
<name>A0AB73C5F4_9FUSO</name>
<accession>A0AB73C5F4</accession>
<dbReference type="AlphaFoldDB" id="A0AB73C5F4"/>
<keyword evidence="1" id="KW-0436">Ligase</keyword>
<evidence type="ECO:0000313" key="6">
    <source>
        <dbReference type="Proteomes" id="UP000027058"/>
    </source>
</evidence>
<evidence type="ECO:0000259" key="4">
    <source>
        <dbReference type="Pfam" id="PF01071"/>
    </source>
</evidence>
<dbReference type="EMBL" id="JAAH01000009">
    <property type="protein sequence ID" value="KDE73412.1"/>
    <property type="molecule type" value="Genomic_DNA"/>
</dbReference>
<dbReference type="PANTHER" id="PTHR43472:SF1">
    <property type="entry name" value="PHOSPHORIBOSYLAMINE--GLYCINE LIGASE, CHLOROPLASTIC"/>
    <property type="match status" value="1"/>
</dbReference>
<dbReference type="GO" id="GO:0005524">
    <property type="term" value="F:ATP binding"/>
    <property type="evidence" value="ECO:0007669"/>
    <property type="project" value="UniProtKB-KW"/>
</dbReference>
<comment type="caution">
    <text evidence="5">The sequence shown here is derived from an EMBL/GenBank/DDBJ whole genome shotgun (WGS) entry which is preliminary data.</text>
</comment>
<proteinExistence type="predicted"/>
<dbReference type="PANTHER" id="PTHR43472">
    <property type="entry name" value="PHOSPHORIBOSYLAMINE--GLYCINE LIGASE"/>
    <property type="match status" value="1"/>
</dbReference>
<dbReference type="Pfam" id="PF01071">
    <property type="entry name" value="GARS_A"/>
    <property type="match status" value="1"/>
</dbReference>
<reference evidence="5 6" key="1">
    <citation type="submission" date="2014-01" db="EMBL/GenBank/DDBJ databases">
        <title>Comparative genomics of Fusobacterium necrophorum wild isolates.</title>
        <authorList>
            <person name="Kittichotirat W."/>
            <person name="Bumgarner R.E."/>
            <person name="Lawrence P."/>
        </authorList>
    </citation>
    <scope>NUCLEOTIDE SEQUENCE [LARGE SCALE GENOMIC DNA]</scope>
    <source>
        <strain evidence="5 6">DJ-2</strain>
    </source>
</reference>